<evidence type="ECO:0000313" key="4">
    <source>
        <dbReference type="EMBL" id="PZR81082.1"/>
    </source>
</evidence>
<evidence type="ECO:0000259" key="3">
    <source>
        <dbReference type="Pfam" id="PF00156"/>
    </source>
</evidence>
<dbReference type="SUPFAM" id="SSF53271">
    <property type="entry name" value="PRTase-like"/>
    <property type="match status" value="1"/>
</dbReference>
<protein>
    <submittedName>
        <fullName evidence="4">ComF family protein</fullName>
    </submittedName>
</protein>
<organism evidence="4 5">
    <name type="scientific">Candidatus Aeolococcus gillhamiae</name>
    <dbReference type="NCBI Taxonomy" id="3127015"/>
    <lineage>
        <taxon>Bacteria</taxon>
        <taxon>Bacillati</taxon>
        <taxon>Candidatus Dormiibacterota</taxon>
        <taxon>Candidatus Dormibacteria</taxon>
        <taxon>Candidatus Aeolococcales</taxon>
        <taxon>Candidatus Aeolococcaceae</taxon>
        <taxon>Candidatus Aeolococcus</taxon>
    </lineage>
</organism>
<feature type="domain" description="Phosphoribosyltransferase" evidence="3">
    <location>
        <begin position="193"/>
        <end position="279"/>
    </location>
</feature>
<gene>
    <name evidence="4" type="ORF">DLM65_06530</name>
</gene>
<dbReference type="Gene3D" id="3.40.50.2020">
    <property type="match status" value="1"/>
</dbReference>
<dbReference type="PANTHER" id="PTHR47505:SF1">
    <property type="entry name" value="DNA UTILIZATION PROTEIN YHGH"/>
    <property type="match status" value="1"/>
</dbReference>
<name>A0A2W5Z6W5_9BACT</name>
<evidence type="ECO:0000313" key="5">
    <source>
        <dbReference type="Proteomes" id="UP000248724"/>
    </source>
</evidence>
<dbReference type="CDD" id="cd06223">
    <property type="entry name" value="PRTases_typeI"/>
    <property type="match status" value="1"/>
</dbReference>
<dbReference type="Proteomes" id="UP000248724">
    <property type="component" value="Unassembled WGS sequence"/>
</dbReference>
<reference evidence="4 5" key="1">
    <citation type="journal article" date="2017" name="Nature">
        <title>Atmospheric trace gases support primary production in Antarctic desert surface soil.</title>
        <authorList>
            <person name="Ji M."/>
            <person name="Greening C."/>
            <person name="Vanwonterghem I."/>
            <person name="Carere C.R."/>
            <person name="Bay S.K."/>
            <person name="Steen J.A."/>
            <person name="Montgomery K."/>
            <person name="Lines T."/>
            <person name="Beardall J."/>
            <person name="van Dorst J."/>
            <person name="Snape I."/>
            <person name="Stott M.B."/>
            <person name="Hugenholtz P."/>
            <person name="Ferrari B.C."/>
        </authorList>
    </citation>
    <scope>NUCLEOTIDE SEQUENCE [LARGE SCALE GENOMIC DNA]</scope>
    <source>
        <strain evidence="4">RRmetagenome_bin12</strain>
    </source>
</reference>
<evidence type="ECO:0000256" key="2">
    <source>
        <dbReference type="SAM" id="MobiDB-lite"/>
    </source>
</evidence>
<dbReference type="PANTHER" id="PTHR47505">
    <property type="entry name" value="DNA UTILIZATION PROTEIN YHGH"/>
    <property type="match status" value="1"/>
</dbReference>
<dbReference type="Pfam" id="PF00156">
    <property type="entry name" value="Pribosyltran"/>
    <property type="match status" value="1"/>
</dbReference>
<comment type="caution">
    <text evidence="4">The sequence shown here is derived from an EMBL/GenBank/DDBJ whole genome shotgun (WGS) entry which is preliminary data.</text>
</comment>
<dbReference type="AlphaFoldDB" id="A0A2W5Z6W5"/>
<sequence length="281" mass="29755">MIRAVWPGPVGHGPKGLADGTSVVADASPPSARPRMPDRGKPHRRFMAELALHGFGIVRTSERRRPARAHTYTEMYEWMSRARTAVLDSLAPARCASCGDAGQVLCEACVAFLEVAPPPLIAGAGARAAFVYDDEVRQVLHHGKFRDCRTALRALAWLGASRLTPPVGAMVVPVPLSRGRLAERGYNQARVVAGAFADFHGLPIADLLERTRETPPQSTLDRSARQASVAGAFAAICDVAGKRLWVVDDVLTTGATSNAARGALLDAGAAQVEVAVLAAVL</sequence>
<accession>A0A2W5Z6W5</accession>
<dbReference type="InterPro" id="IPR051910">
    <property type="entry name" value="ComF/GntX_DNA_util-trans"/>
</dbReference>
<proteinExistence type="inferred from homology"/>
<feature type="region of interest" description="Disordered" evidence="2">
    <location>
        <begin position="1"/>
        <end position="41"/>
    </location>
</feature>
<comment type="similarity">
    <text evidence="1">Belongs to the ComF/GntX family.</text>
</comment>
<evidence type="ECO:0000256" key="1">
    <source>
        <dbReference type="ARBA" id="ARBA00008007"/>
    </source>
</evidence>
<dbReference type="InterPro" id="IPR000836">
    <property type="entry name" value="PRTase_dom"/>
</dbReference>
<dbReference type="InterPro" id="IPR029057">
    <property type="entry name" value="PRTase-like"/>
</dbReference>
<dbReference type="EMBL" id="QHBU01000123">
    <property type="protein sequence ID" value="PZR81082.1"/>
    <property type="molecule type" value="Genomic_DNA"/>
</dbReference>